<comment type="similarity">
    <text evidence="16">Belongs to the DNA polymerase type-X family.</text>
</comment>
<dbReference type="Proteomes" id="UP000677054">
    <property type="component" value="Unassembled WGS sequence"/>
</dbReference>
<dbReference type="SMART" id="SM00483">
    <property type="entry name" value="POLXc"/>
    <property type="match status" value="1"/>
</dbReference>
<evidence type="ECO:0000256" key="16">
    <source>
        <dbReference type="RuleBase" id="RU366014"/>
    </source>
</evidence>
<keyword evidence="13 16" id="KW-0539">Nucleus</keyword>
<evidence type="ECO:0000256" key="9">
    <source>
        <dbReference type="ARBA" id="ARBA00022842"/>
    </source>
</evidence>
<dbReference type="InterPro" id="IPR037160">
    <property type="entry name" value="DNA_Pol_thumb_sf"/>
</dbReference>
<dbReference type="SUPFAM" id="SSF81301">
    <property type="entry name" value="Nucleotidyltransferase"/>
    <property type="match status" value="1"/>
</dbReference>
<evidence type="ECO:0000313" key="19">
    <source>
        <dbReference type="Proteomes" id="UP000677054"/>
    </source>
</evidence>
<evidence type="ECO:0000256" key="12">
    <source>
        <dbReference type="ARBA" id="ARBA00023204"/>
    </source>
</evidence>
<dbReference type="InterPro" id="IPR002054">
    <property type="entry name" value="DNA-dir_DNA_pol_X"/>
</dbReference>
<evidence type="ECO:0000256" key="13">
    <source>
        <dbReference type="ARBA" id="ARBA00023242"/>
    </source>
</evidence>
<dbReference type="Pfam" id="PF14791">
    <property type="entry name" value="DNA_pol_B_thumb"/>
    <property type="match status" value="1"/>
</dbReference>
<protein>
    <recommendedName>
        <fullName evidence="16">DNA polymerase</fullName>
        <ecNumber evidence="16">2.7.7.7</ecNumber>
    </recommendedName>
</protein>
<dbReference type="Gene3D" id="3.30.460.10">
    <property type="entry name" value="Beta Polymerase, domain 2"/>
    <property type="match status" value="1"/>
</dbReference>
<dbReference type="Pfam" id="PF10391">
    <property type="entry name" value="DNA_pol_lambd_f"/>
    <property type="match status" value="1"/>
</dbReference>
<evidence type="ECO:0000256" key="5">
    <source>
        <dbReference type="ARBA" id="ARBA00022679"/>
    </source>
</evidence>
<keyword evidence="8 16" id="KW-0227">DNA damage</keyword>
<comment type="function">
    <text evidence="16">DNA polymerase that functions in several pathways of DNA repair. Involved in base excision repair (BER) responsible for repair of lesions that give rise to abasic (AP) sites in DNA. Also contributes to DNA double-strand break repair by non-homologous end joining and homologous recombination. Has both template-dependent and template-independent (terminal transferase) DNA polymerase activities. Has also a 5'-deoxyribose-5-phosphate lyase (dRP lyase) activity.</text>
</comment>
<dbReference type="EMBL" id="LR900190">
    <property type="protein sequence ID" value="CAD7244629.1"/>
    <property type="molecule type" value="Genomic_DNA"/>
</dbReference>
<dbReference type="InterPro" id="IPR029398">
    <property type="entry name" value="PolB_thumb"/>
</dbReference>
<feature type="active site" description="Nucleophile; Schiff-base intermediate with DNA; for 5'-dRP lyase activity" evidence="15">
    <location>
        <position position="77"/>
    </location>
</feature>
<comment type="catalytic activity">
    <reaction evidence="14 16">
        <text>DNA(n) + a 2'-deoxyribonucleoside 5'-triphosphate = DNA(n+1) + diphosphate</text>
        <dbReference type="Rhea" id="RHEA:22508"/>
        <dbReference type="Rhea" id="RHEA-COMP:17339"/>
        <dbReference type="Rhea" id="RHEA-COMP:17340"/>
        <dbReference type="ChEBI" id="CHEBI:33019"/>
        <dbReference type="ChEBI" id="CHEBI:61560"/>
        <dbReference type="ChEBI" id="CHEBI:173112"/>
        <dbReference type="EC" id="2.7.7.7"/>
    </reaction>
</comment>
<comment type="cofactor">
    <cofactor evidence="1">
        <name>Mg(2+)</name>
        <dbReference type="ChEBI" id="CHEBI:18420"/>
    </cofactor>
</comment>
<dbReference type="PANTHER" id="PTHR11276:SF42">
    <property type="entry name" value="DNA POLYMERASE BETA"/>
    <property type="match status" value="1"/>
</dbReference>
<organism evidence="18">
    <name type="scientific">Darwinula stevensoni</name>
    <dbReference type="NCBI Taxonomy" id="69355"/>
    <lineage>
        <taxon>Eukaryota</taxon>
        <taxon>Metazoa</taxon>
        <taxon>Ecdysozoa</taxon>
        <taxon>Arthropoda</taxon>
        <taxon>Crustacea</taxon>
        <taxon>Oligostraca</taxon>
        <taxon>Ostracoda</taxon>
        <taxon>Podocopa</taxon>
        <taxon>Podocopida</taxon>
        <taxon>Darwinulocopina</taxon>
        <taxon>Darwinuloidea</taxon>
        <taxon>Darwinulidae</taxon>
        <taxon>Darwinula</taxon>
    </lineage>
</organism>
<feature type="domain" description="DNA-directed DNA polymerase X" evidence="17">
    <location>
        <begin position="15"/>
        <end position="335"/>
    </location>
</feature>
<dbReference type="Gene3D" id="1.10.150.20">
    <property type="entry name" value="5' to 3' exonuclease, C-terminal subdomain"/>
    <property type="match status" value="1"/>
</dbReference>
<dbReference type="AlphaFoldDB" id="A0A7R8XCG1"/>
<comment type="subcellular location">
    <subcellularLocation>
        <location evidence="2 16">Nucleus</location>
    </subcellularLocation>
</comment>
<dbReference type="Pfam" id="PF14792">
    <property type="entry name" value="DNA_pol_B_palm"/>
    <property type="match status" value="1"/>
</dbReference>
<dbReference type="InterPro" id="IPR028207">
    <property type="entry name" value="DNA_pol_B_palm_palm"/>
</dbReference>
<dbReference type="PRINTS" id="PR00870">
    <property type="entry name" value="DNAPOLXBETA"/>
</dbReference>
<dbReference type="GO" id="GO:0046872">
    <property type="term" value="F:metal ion binding"/>
    <property type="evidence" value="ECO:0007669"/>
    <property type="project" value="UniProtKB-UniRule"/>
</dbReference>
<dbReference type="GO" id="GO:0005634">
    <property type="term" value="C:nucleus"/>
    <property type="evidence" value="ECO:0007669"/>
    <property type="project" value="UniProtKB-SubCell"/>
</dbReference>
<evidence type="ECO:0000256" key="3">
    <source>
        <dbReference type="ARBA" id="ARBA00022490"/>
    </source>
</evidence>
<dbReference type="InterPro" id="IPR043519">
    <property type="entry name" value="NT_sf"/>
</dbReference>
<dbReference type="CDD" id="cd00141">
    <property type="entry name" value="NT_POLXc"/>
    <property type="match status" value="1"/>
</dbReference>
<keyword evidence="5 16" id="KW-0808">Transferase</keyword>
<dbReference type="EMBL" id="CAJPEV010000673">
    <property type="protein sequence ID" value="CAG0887498.1"/>
    <property type="molecule type" value="Genomic_DNA"/>
</dbReference>
<dbReference type="Gene3D" id="1.10.150.110">
    <property type="entry name" value="DNA polymerase beta, N-terminal domain-like"/>
    <property type="match status" value="1"/>
</dbReference>
<dbReference type="FunFam" id="1.10.150.110:FF:000005">
    <property type="entry name" value="DNA polymerase POL4"/>
    <property type="match status" value="1"/>
</dbReference>
<dbReference type="SUPFAM" id="SSF47802">
    <property type="entry name" value="DNA polymerase beta, N-terminal domain-like"/>
    <property type="match status" value="1"/>
</dbReference>
<dbReference type="FunFam" id="3.30.210.10:FF:000002">
    <property type="entry name" value="DNA polymerase"/>
    <property type="match status" value="1"/>
</dbReference>
<dbReference type="GO" id="GO:0006303">
    <property type="term" value="P:double-strand break repair via nonhomologous end joining"/>
    <property type="evidence" value="ECO:0007669"/>
    <property type="project" value="TreeGrafter"/>
</dbReference>
<dbReference type="InterPro" id="IPR002008">
    <property type="entry name" value="DNA_pol_X_beta-like"/>
</dbReference>
<evidence type="ECO:0000256" key="11">
    <source>
        <dbReference type="ARBA" id="ARBA00023125"/>
    </source>
</evidence>
<dbReference type="PANTHER" id="PTHR11276">
    <property type="entry name" value="DNA POLYMERASE TYPE-X FAMILY MEMBER"/>
    <property type="match status" value="1"/>
</dbReference>
<dbReference type="InterPro" id="IPR022312">
    <property type="entry name" value="DNA_pol_X"/>
</dbReference>
<proteinExistence type="inferred from homology"/>
<evidence type="ECO:0000256" key="4">
    <source>
        <dbReference type="ARBA" id="ARBA00022634"/>
    </source>
</evidence>
<dbReference type="Pfam" id="PF14716">
    <property type="entry name" value="HHH_8"/>
    <property type="match status" value="1"/>
</dbReference>
<keyword evidence="7" id="KW-0479">Metal-binding</keyword>
<keyword evidence="3" id="KW-0963">Cytoplasm</keyword>
<dbReference type="EC" id="2.7.7.7" evidence="16"/>
<evidence type="ECO:0000259" key="17">
    <source>
        <dbReference type="SMART" id="SM00483"/>
    </source>
</evidence>
<keyword evidence="11" id="KW-0238">DNA-binding</keyword>
<dbReference type="InterPro" id="IPR018944">
    <property type="entry name" value="DNA_pol_lambd_fingers_domain"/>
</dbReference>
<keyword evidence="19" id="KW-1185">Reference proteome</keyword>
<evidence type="ECO:0000256" key="15">
    <source>
        <dbReference type="PIRSR" id="PIRSR622312-50"/>
    </source>
</evidence>
<dbReference type="OrthoDB" id="205514at2759"/>
<dbReference type="SUPFAM" id="SSF81585">
    <property type="entry name" value="PsbU/PolX domain-like"/>
    <property type="match status" value="1"/>
</dbReference>
<evidence type="ECO:0000256" key="10">
    <source>
        <dbReference type="ARBA" id="ARBA00022932"/>
    </source>
</evidence>
<keyword evidence="10 16" id="KW-0239">DNA-directed DNA polymerase</keyword>
<sequence length="336" mass="38670">MGKRKGADDSSTRENVNQDFVDFLQELANYEKNVSNNIHKYNAYRKAAATLAKHPTRITSGNEAKSFPGIGDRIAKKIDEFIETGKLEKLEKIRKDDTHVAIQEMTRVMGIGPAKARDLVMEDGIKSIDELRKHPEKLNRQQLIGLQHLEDFEKRILREEVTAMEEYIQVQAKKLDKKYIAQVCGSYRRGTATSGDIDVLLTQKEYTSDQGKQPKLLHNLVNHLKDKGFISDIISSGDSKFAGVCKLEDREYHRRIDVRLIPYDQYYCALLYFTGSDIFNQRMRAHALEQGYTLNEYSLRPFCSDGKPGEPVIITSESDIFDYINYDYKKPEERNL</sequence>
<reference evidence="18" key="1">
    <citation type="submission" date="2020-11" db="EMBL/GenBank/DDBJ databases">
        <authorList>
            <person name="Tran Van P."/>
        </authorList>
    </citation>
    <scope>NUCLEOTIDE SEQUENCE</scope>
</reference>
<evidence type="ECO:0000256" key="14">
    <source>
        <dbReference type="ARBA" id="ARBA00049244"/>
    </source>
</evidence>
<keyword evidence="6 16" id="KW-0548">Nucleotidyltransferase</keyword>
<dbReference type="InterPro" id="IPR010996">
    <property type="entry name" value="HHH_MUS81"/>
</dbReference>
<keyword evidence="12 16" id="KW-0234">DNA repair</keyword>
<dbReference type="GO" id="GO:0003887">
    <property type="term" value="F:DNA-directed DNA polymerase activity"/>
    <property type="evidence" value="ECO:0007669"/>
    <property type="project" value="UniProtKB-UniRule"/>
</dbReference>
<evidence type="ECO:0000256" key="2">
    <source>
        <dbReference type="ARBA" id="ARBA00004123"/>
    </source>
</evidence>
<dbReference type="GO" id="GO:0003677">
    <property type="term" value="F:DNA binding"/>
    <property type="evidence" value="ECO:0007669"/>
    <property type="project" value="UniProtKB-UniRule"/>
</dbReference>
<evidence type="ECO:0000256" key="1">
    <source>
        <dbReference type="ARBA" id="ARBA00001946"/>
    </source>
</evidence>
<dbReference type="GO" id="GO:0006284">
    <property type="term" value="P:base-excision repair"/>
    <property type="evidence" value="ECO:0007669"/>
    <property type="project" value="TreeGrafter"/>
</dbReference>
<gene>
    <name evidence="18" type="ORF">DSTB1V02_LOCUS4519</name>
</gene>
<dbReference type="Gene3D" id="3.30.210.10">
    <property type="entry name" value="DNA polymerase, thumb domain"/>
    <property type="match status" value="1"/>
</dbReference>
<keyword evidence="4" id="KW-0237">DNA synthesis</keyword>
<name>A0A7R8XCG1_9CRUS</name>
<accession>A0A7R8XCG1</accession>
<dbReference type="InterPro" id="IPR027421">
    <property type="entry name" value="DNA_pol_lamdba_lyase_dom_sf"/>
</dbReference>
<dbReference type="PRINTS" id="PR00869">
    <property type="entry name" value="DNAPOLX"/>
</dbReference>
<evidence type="ECO:0000256" key="8">
    <source>
        <dbReference type="ARBA" id="ARBA00022763"/>
    </source>
</evidence>
<evidence type="ECO:0000256" key="6">
    <source>
        <dbReference type="ARBA" id="ARBA00022695"/>
    </source>
</evidence>
<evidence type="ECO:0000256" key="7">
    <source>
        <dbReference type="ARBA" id="ARBA00022723"/>
    </source>
</evidence>
<keyword evidence="9" id="KW-0460">Magnesium</keyword>
<evidence type="ECO:0000313" key="18">
    <source>
        <dbReference type="EMBL" id="CAD7244629.1"/>
    </source>
</evidence>